<dbReference type="Proteomes" id="UP000627464">
    <property type="component" value="Unassembled WGS sequence"/>
</dbReference>
<name>A0ABQ1H606_9GAMM</name>
<accession>A0ABQ1H606</accession>
<dbReference type="InterPro" id="IPR012902">
    <property type="entry name" value="N_methyl_site"/>
</dbReference>
<evidence type="ECO:0000313" key="4">
    <source>
        <dbReference type="Proteomes" id="UP000627464"/>
    </source>
</evidence>
<keyword evidence="2" id="KW-0812">Transmembrane</keyword>
<reference evidence="4" key="1">
    <citation type="journal article" date="2019" name="Int. J. Syst. Evol. Microbiol.">
        <title>The Global Catalogue of Microorganisms (GCM) 10K type strain sequencing project: providing services to taxonomists for standard genome sequencing and annotation.</title>
        <authorList>
            <consortium name="The Broad Institute Genomics Platform"/>
            <consortium name="The Broad Institute Genome Sequencing Center for Infectious Disease"/>
            <person name="Wu L."/>
            <person name="Ma J."/>
        </authorList>
    </citation>
    <scope>NUCLEOTIDE SEQUENCE [LARGE SCALE GENOMIC DNA]</scope>
    <source>
        <strain evidence="4">CGMCC 1.12806</strain>
    </source>
</reference>
<keyword evidence="2" id="KW-0472">Membrane</keyword>
<evidence type="ECO:0000313" key="3">
    <source>
        <dbReference type="EMBL" id="GGA60157.1"/>
    </source>
</evidence>
<evidence type="ECO:0000256" key="1">
    <source>
        <dbReference type="ARBA" id="ARBA00004167"/>
    </source>
</evidence>
<keyword evidence="2" id="KW-1133">Transmembrane helix</keyword>
<proteinExistence type="predicted"/>
<feature type="transmembrane region" description="Helical" evidence="2">
    <location>
        <begin position="12"/>
        <end position="32"/>
    </location>
</feature>
<dbReference type="NCBIfam" id="NF007800">
    <property type="entry name" value="PRK10506.1"/>
    <property type="match status" value="1"/>
</dbReference>
<dbReference type="Pfam" id="PF07963">
    <property type="entry name" value="N_methyl"/>
    <property type="match status" value="1"/>
</dbReference>
<dbReference type="NCBIfam" id="TIGR02532">
    <property type="entry name" value="IV_pilin_GFxxxE"/>
    <property type="match status" value="1"/>
</dbReference>
<dbReference type="SUPFAM" id="SSF54523">
    <property type="entry name" value="Pili subunits"/>
    <property type="match status" value="1"/>
</dbReference>
<gene>
    <name evidence="3" type="ORF">GCM10011328_39520</name>
</gene>
<evidence type="ECO:0000256" key="2">
    <source>
        <dbReference type="SAM" id="Phobius"/>
    </source>
</evidence>
<keyword evidence="4" id="KW-1185">Reference proteome</keyword>
<dbReference type="RefSeq" id="WP_229746543.1">
    <property type="nucleotide sequence ID" value="NZ_BMFZ01000014.1"/>
</dbReference>
<dbReference type="EMBL" id="BMFZ01000014">
    <property type="protein sequence ID" value="GGA60157.1"/>
    <property type="molecule type" value="Genomic_DNA"/>
</dbReference>
<protein>
    <submittedName>
        <fullName evidence="3">Prepilin-type N-terminal cleavage/methylation domain-containing protein</fullName>
    </submittedName>
</protein>
<dbReference type="InterPro" id="IPR045584">
    <property type="entry name" value="Pilin-like"/>
</dbReference>
<comment type="subcellular location">
    <subcellularLocation>
        <location evidence="1">Membrane</location>
        <topology evidence="1">Single-pass membrane protein</topology>
    </subcellularLocation>
</comment>
<organism evidence="3 4">
    <name type="scientific">Hafnia psychrotolerans</name>
    <dbReference type="NCBI Taxonomy" id="1477018"/>
    <lineage>
        <taxon>Bacteria</taxon>
        <taxon>Pseudomonadati</taxon>
        <taxon>Pseudomonadota</taxon>
        <taxon>Gammaproteobacteria</taxon>
        <taxon>Enterobacterales</taxon>
        <taxon>Hafniaceae</taxon>
        <taxon>Hafnia</taxon>
    </lineage>
</organism>
<comment type="caution">
    <text evidence="3">The sequence shown here is derived from an EMBL/GenBank/DDBJ whole genome shotgun (WGS) entry which is preliminary data.</text>
</comment>
<sequence length="165" mass="18276">MKTAYDSKQQGMSLIEILVVIMLISICSLWGMHSWQSYQQALRLEQNAQRLRLYLISLQTQANAYNRSIILWAIGGVQGCVGYSLRPASCTSSDSMAHFMVSEPDMEILDFTEKVMGFYGIRNAAQAGHITLRNSAGSIRLVLSARGRIRLCSEGKPMPGSPVCL</sequence>